<dbReference type="EMBL" id="OC923862">
    <property type="protein sequence ID" value="CAD7655121.1"/>
    <property type="molecule type" value="Genomic_DNA"/>
</dbReference>
<evidence type="ECO:0000313" key="2">
    <source>
        <dbReference type="Proteomes" id="UP000728032"/>
    </source>
</evidence>
<dbReference type="EMBL" id="CAJPVJ010009037">
    <property type="protein sequence ID" value="CAG2172308.1"/>
    <property type="molecule type" value="Genomic_DNA"/>
</dbReference>
<dbReference type="AlphaFoldDB" id="A0A7R9M7Z2"/>
<keyword evidence="2" id="KW-1185">Reference proteome</keyword>
<organism evidence="1">
    <name type="scientific">Oppiella nova</name>
    <dbReference type="NCBI Taxonomy" id="334625"/>
    <lineage>
        <taxon>Eukaryota</taxon>
        <taxon>Metazoa</taxon>
        <taxon>Ecdysozoa</taxon>
        <taxon>Arthropoda</taxon>
        <taxon>Chelicerata</taxon>
        <taxon>Arachnida</taxon>
        <taxon>Acari</taxon>
        <taxon>Acariformes</taxon>
        <taxon>Sarcoptiformes</taxon>
        <taxon>Oribatida</taxon>
        <taxon>Brachypylina</taxon>
        <taxon>Oppioidea</taxon>
        <taxon>Oppiidae</taxon>
        <taxon>Oppiella</taxon>
    </lineage>
</organism>
<feature type="non-terminal residue" evidence="1">
    <location>
        <position position="1"/>
    </location>
</feature>
<gene>
    <name evidence="1" type="ORF">ONB1V03_LOCUS11766</name>
</gene>
<evidence type="ECO:0000313" key="1">
    <source>
        <dbReference type="EMBL" id="CAD7655121.1"/>
    </source>
</evidence>
<sequence length="93" mass="10715">AITRFLMHLKSGYLCSFPNKRAGKHPIRVTENQIDPVLHLCSESVEQAQLITYYKIVSSTTVYNWRYGFSHTRSQYYFLSYLLGSASYGSLNP</sequence>
<dbReference type="Proteomes" id="UP000728032">
    <property type="component" value="Unassembled WGS sequence"/>
</dbReference>
<name>A0A7R9M7Z2_9ACAR</name>
<accession>A0A7R9M7Z2</accession>
<proteinExistence type="predicted"/>
<reference evidence="1" key="1">
    <citation type="submission" date="2020-11" db="EMBL/GenBank/DDBJ databases">
        <authorList>
            <person name="Tran Van P."/>
        </authorList>
    </citation>
    <scope>NUCLEOTIDE SEQUENCE</scope>
</reference>
<protein>
    <submittedName>
        <fullName evidence="1">Uncharacterized protein</fullName>
    </submittedName>
</protein>